<dbReference type="PATRIC" id="fig|1073571.4.peg.7201"/>
<evidence type="ECO:0000313" key="3">
    <source>
        <dbReference type="Proteomes" id="UP000033163"/>
    </source>
</evidence>
<dbReference type="STRING" id="483937.AMQ84_31730"/>
<keyword evidence="1" id="KW-0472">Membrane</keyword>
<organism evidence="2 3">
    <name type="scientific">Paenibacillus riograndensis SBR5</name>
    <dbReference type="NCBI Taxonomy" id="1073571"/>
    <lineage>
        <taxon>Bacteria</taxon>
        <taxon>Bacillati</taxon>
        <taxon>Bacillota</taxon>
        <taxon>Bacilli</taxon>
        <taxon>Bacillales</taxon>
        <taxon>Paenibacillaceae</taxon>
        <taxon>Paenibacillus</taxon>
        <taxon>Paenibacillus sonchi group</taxon>
    </lineage>
</organism>
<reference evidence="3" key="1">
    <citation type="submission" date="2015-03" db="EMBL/GenBank/DDBJ databases">
        <authorList>
            <person name="Wibberg D."/>
        </authorList>
    </citation>
    <scope>NUCLEOTIDE SEQUENCE [LARGE SCALE GENOMIC DNA]</scope>
</reference>
<evidence type="ECO:0000256" key="1">
    <source>
        <dbReference type="SAM" id="Phobius"/>
    </source>
</evidence>
<protein>
    <recommendedName>
        <fullName evidence="4">DUF4386 domain-containing protein</fullName>
    </recommendedName>
</protein>
<dbReference type="Pfam" id="PF14329">
    <property type="entry name" value="DUF4386"/>
    <property type="match status" value="1"/>
</dbReference>
<dbReference type="RefSeq" id="WP_020434278.1">
    <property type="nucleotide sequence ID" value="NZ_AGBD01001965.1"/>
</dbReference>
<dbReference type="KEGG" id="pri:PRIO_6736"/>
<evidence type="ECO:0000313" key="2">
    <source>
        <dbReference type="EMBL" id="CQR59083.1"/>
    </source>
</evidence>
<accession>A0A0E3WJN2</accession>
<feature type="transmembrane region" description="Helical" evidence="1">
    <location>
        <begin position="168"/>
        <end position="194"/>
    </location>
</feature>
<name>A0A0E3WJN2_9BACL</name>
<dbReference type="HOGENOM" id="CLU_075044_0_0_9"/>
<sequence length="240" mass="26407">MTRDRRNARILGIFYILAAVTSIIAVVLYGPVLSEQWQMAVANGSETKVLIGVLNDLSLMVTAVGTAVMLFPYVRHWNEHLALGYLCFRFMEAVFIAIGLVSILGLLQLSSYYDTTNLASKTNFEPIGLLLQSIYRWTAMLGPNFMLGINTSLYSYLLYRTGYVPKPLAVFGMITAVMVFLAGLLQMFGIIGPYSAVKGLMALPVGVYEMSLAVWLIVKGFHGENLAKLRAKTASSSLVK</sequence>
<dbReference type="Proteomes" id="UP000033163">
    <property type="component" value="Chromosome I"/>
</dbReference>
<keyword evidence="1" id="KW-0812">Transmembrane</keyword>
<dbReference type="EMBL" id="LN831776">
    <property type="protein sequence ID" value="CQR59083.1"/>
    <property type="molecule type" value="Genomic_DNA"/>
</dbReference>
<evidence type="ECO:0008006" key="4">
    <source>
        <dbReference type="Google" id="ProtNLM"/>
    </source>
</evidence>
<feature type="transmembrane region" description="Helical" evidence="1">
    <location>
        <begin position="86"/>
        <end position="107"/>
    </location>
</feature>
<feature type="transmembrane region" description="Helical" evidence="1">
    <location>
        <begin position="134"/>
        <end position="156"/>
    </location>
</feature>
<feature type="transmembrane region" description="Helical" evidence="1">
    <location>
        <begin position="200"/>
        <end position="218"/>
    </location>
</feature>
<gene>
    <name evidence="2" type="ORF">PRIO_6736</name>
</gene>
<feature type="transmembrane region" description="Helical" evidence="1">
    <location>
        <begin position="12"/>
        <end position="29"/>
    </location>
</feature>
<dbReference type="InterPro" id="IPR025495">
    <property type="entry name" value="DUF4386"/>
</dbReference>
<keyword evidence="1" id="KW-1133">Transmembrane helix</keyword>
<dbReference type="AlphaFoldDB" id="A0A0E3WJN2"/>
<proteinExistence type="predicted"/>
<feature type="transmembrane region" description="Helical" evidence="1">
    <location>
        <begin position="49"/>
        <end position="74"/>
    </location>
</feature>